<dbReference type="AlphaFoldDB" id="A0A4W2C8K1"/>
<dbReference type="Proteomes" id="UP000314981">
    <property type="component" value="Chromosome 12"/>
</dbReference>
<proteinExistence type="predicted"/>
<sequence length="71" mass="7792">MRKCRTKRNFYHQIMKTLLLGAVRSSSEMLNILTLNATEPIGCLQWSTTTAAAPRAATGHLPDQAQGLVAH</sequence>
<reference evidence="1" key="2">
    <citation type="submission" date="2025-08" db="UniProtKB">
        <authorList>
            <consortium name="Ensembl"/>
        </authorList>
    </citation>
    <scope>IDENTIFICATION</scope>
</reference>
<reference evidence="1" key="3">
    <citation type="submission" date="2025-09" db="UniProtKB">
        <authorList>
            <consortium name="Ensembl"/>
        </authorList>
    </citation>
    <scope>IDENTIFICATION</scope>
</reference>
<evidence type="ECO:0000313" key="2">
    <source>
        <dbReference type="Proteomes" id="UP000314981"/>
    </source>
</evidence>
<keyword evidence="2" id="KW-1185">Reference proteome</keyword>
<organism evidence="1 2">
    <name type="scientific">Bos indicus x Bos taurus</name>
    <name type="common">Hybrid cattle</name>
    <dbReference type="NCBI Taxonomy" id="30522"/>
    <lineage>
        <taxon>Eukaryota</taxon>
        <taxon>Metazoa</taxon>
        <taxon>Chordata</taxon>
        <taxon>Craniata</taxon>
        <taxon>Vertebrata</taxon>
        <taxon>Euteleostomi</taxon>
        <taxon>Mammalia</taxon>
        <taxon>Eutheria</taxon>
        <taxon>Laurasiatheria</taxon>
        <taxon>Artiodactyla</taxon>
        <taxon>Ruminantia</taxon>
        <taxon>Pecora</taxon>
        <taxon>Bovidae</taxon>
        <taxon>Bovinae</taxon>
        <taxon>Bos</taxon>
    </lineage>
</organism>
<evidence type="ECO:0000313" key="1">
    <source>
        <dbReference type="Ensembl" id="ENSBIXP00000002619.1"/>
    </source>
</evidence>
<reference evidence="1 2" key="1">
    <citation type="submission" date="2018-11" db="EMBL/GenBank/DDBJ databases">
        <title>Haplotype-resolved cattle genomes.</title>
        <authorList>
            <person name="Low W.Y."/>
            <person name="Tearle R."/>
            <person name="Bickhart D.M."/>
            <person name="Rosen B.D."/>
            <person name="Koren S."/>
            <person name="Rhie A."/>
            <person name="Hiendleder S."/>
            <person name="Phillippy A.M."/>
            <person name="Smith T.P.L."/>
            <person name="Williams J.L."/>
        </authorList>
    </citation>
    <scope>NUCLEOTIDE SEQUENCE [LARGE SCALE GENOMIC DNA]</scope>
</reference>
<protein>
    <submittedName>
        <fullName evidence="1">Uncharacterized protein</fullName>
    </submittedName>
</protein>
<accession>A0A4W2C8K1</accession>
<name>A0A4W2C8K1_BOBOX</name>
<dbReference type="Ensembl" id="ENSBIXT00000011539.1">
    <property type="protein sequence ID" value="ENSBIXP00000002619.1"/>
    <property type="gene ID" value="ENSBIXG00000005983.1"/>
</dbReference>